<feature type="compositionally biased region" description="Polar residues" evidence="1">
    <location>
        <begin position="224"/>
        <end position="233"/>
    </location>
</feature>
<keyword evidence="2" id="KW-0472">Membrane</keyword>
<name>A0AAW0CTZ0_9AGAR</name>
<feature type="transmembrane region" description="Helical" evidence="2">
    <location>
        <begin position="28"/>
        <end position="48"/>
    </location>
</feature>
<feature type="region of interest" description="Disordered" evidence="1">
    <location>
        <begin position="183"/>
        <end position="233"/>
    </location>
</feature>
<accession>A0AAW0CTZ0</accession>
<dbReference type="GO" id="GO:0005840">
    <property type="term" value="C:ribosome"/>
    <property type="evidence" value="ECO:0007669"/>
    <property type="project" value="UniProtKB-KW"/>
</dbReference>
<dbReference type="AlphaFoldDB" id="A0AAW0CTZ0"/>
<gene>
    <name evidence="3" type="primary">RPS6_19</name>
    <name evidence="3" type="ORF">VNI00_009343</name>
</gene>
<keyword evidence="3" id="KW-0687">Ribonucleoprotein</keyword>
<comment type="caution">
    <text evidence="3">The sequence shown here is derived from an EMBL/GenBank/DDBJ whole genome shotgun (WGS) entry which is preliminary data.</text>
</comment>
<reference evidence="3 4" key="1">
    <citation type="submission" date="2024-01" db="EMBL/GenBank/DDBJ databases">
        <title>A draft genome for a cacao thread blight-causing isolate of Paramarasmius palmivorus.</title>
        <authorList>
            <person name="Baruah I.K."/>
            <person name="Bukari Y."/>
            <person name="Amoako-Attah I."/>
            <person name="Meinhardt L.W."/>
            <person name="Bailey B.A."/>
            <person name="Cohen S.P."/>
        </authorList>
    </citation>
    <scope>NUCLEOTIDE SEQUENCE [LARGE SCALE GENOMIC DNA]</scope>
    <source>
        <strain evidence="3 4">GH-12</strain>
    </source>
</reference>
<evidence type="ECO:0000313" key="3">
    <source>
        <dbReference type="EMBL" id="KAK7041475.1"/>
    </source>
</evidence>
<keyword evidence="2" id="KW-0812">Transmembrane</keyword>
<evidence type="ECO:0000313" key="4">
    <source>
        <dbReference type="Proteomes" id="UP001383192"/>
    </source>
</evidence>
<proteinExistence type="predicted"/>
<evidence type="ECO:0000256" key="1">
    <source>
        <dbReference type="SAM" id="MobiDB-lite"/>
    </source>
</evidence>
<keyword evidence="4" id="KW-1185">Reference proteome</keyword>
<organism evidence="3 4">
    <name type="scientific">Paramarasmius palmivorus</name>
    <dbReference type="NCBI Taxonomy" id="297713"/>
    <lineage>
        <taxon>Eukaryota</taxon>
        <taxon>Fungi</taxon>
        <taxon>Dikarya</taxon>
        <taxon>Basidiomycota</taxon>
        <taxon>Agaricomycotina</taxon>
        <taxon>Agaricomycetes</taxon>
        <taxon>Agaricomycetidae</taxon>
        <taxon>Agaricales</taxon>
        <taxon>Marasmiineae</taxon>
        <taxon>Marasmiaceae</taxon>
        <taxon>Paramarasmius</taxon>
    </lineage>
</organism>
<sequence length="233" mass="26487">MYTKRTTVGLAAISETLAAAEVPDRKVVVIVALITLTFALYHYLRLLYPCLTIHSLNEFEKGLNDTFDEAKRIACLNGREFEDIILQKLKLNEKASDIRSQSFHDPSSTWKAWLIVKVELIPSIVTWYKETDKLQRGILVRESKSWDVQLANMFNLSSTFQILIEDDKRSRYIAELQRRQRMASVSTSTRRNDDGRPALSGLEVALSRGPPRHRNRRPGGPASDPSTNATLEV</sequence>
<keyword evidence="3" id="KW-0689">Ribosomal protein</keyword>
<keyword evidence="2" id="KW-1133">Transmembrane helix</keyword>
<dbReference type="EMBL" id="JAYKXP010000034">
    <property type="protein sequence ID" value="KAK7041475.1"/>
    <property type="molecule type" value="Genomic_DNA"/>
</dbReference>
<evidence type="ECO:0000256" key="2">
    <source>
        <dbReference type="SAM" id="Phobius"/>
    </source>
</evidence>
<protein>
    <submittedName>
        <fullName evidence="3">40S ribosomal protein S6</fullName>
    </submittedName>
</protein>
<dbReference type="Proteomes" id="UP001383192">
    <property type="component" value="Unassembled WGS sequence"/>
</dbReference>